<dbReference type="AlphaFoldDB" id="E5A690"/>
<organism evidence="1 2">
    <name type="scientific">Leptosphaeria maculans (strain JN3 / isolate v23.1.3 / race Av1-4-5-6-7-8)</name>
    <name type="common">Blackleg fungus</name>
    <name type="synonym">Phoma lingam</name>
    <dbReference type="NCBI Taxonomy" id="985895"/>
    <lineage>
        <taxon>Eukaryota</taxon>
        <taxon>Fungi</taxon>
        <taxon>Dikarya</taxon>
        <taxon>Ascomycota</taxon>
        <taxon>Pezizomycotina</taxon>
        <taxon>Dothideomycetes</taxon>
        <taxon>Pleosporomycetidae</taxon>
        <taxon>Pleosporales</taxon>
        <taxon>Pleosporineae</taxon>
        <taxon>Leptosphaeriaceae</taxon>
        <taxon>Plenodomus</taxon>
        <taxon>Plenodomus lingam/Leptosphaeria maculans species complex</taxon>
    </lineage>
</organism>
<evidence type="ECO:0000313" key="2">
    <source>
        <dbReference type="Proteomes" id="UP000002668"/>
    </source>
</evidence>
<evidence type="ECO:0000313" key="1">
    <source>
        <dbReference type="EMBL" id="CBX99135.1"/>
    </source>
</evidence>
<gene>
    <name evidence="1" type="ORF">LEMA_uP083740.1</name>
</gene>
<protein>
    <submittedName>
        <fullName evidence="1">Uncharacterized protein</fullName>
    </submittedName>
</protein>
<name>E5A690_LEPMJ</name>
<sequence>MGRPPTLDAQWFVVPSTKVRRSRILPDADNRSDGPAFVNHFHQSNLESYKPAAPISPSLQARGHTLGPFAQLAFCFQPTILL</sequence>
<dbReference type="HOGENOM" id="CLU_2558701_0_0_1"/>
<dbReference type="InParanoid" id="E5A690"/>
<reference evidence="2" key="1">
    <citation type="journal article" date="2011" name="Nat. Commun.">
        <title>Effector diversification within compartments of the Leptosphaeria maculans genome affected by Repeat-Induced Point mutations.</title>
        <authorList>
            <person name="Rouxel T."/>
            <person name="Grandaubert J."/>
            <person name="Hane J.K."/>
            <person name="Hoede C."/>
            <person name="van de Wouw A.P."/>
            <person name="Couloux A."/>
            <person name="Dominguez V."/>
            <person name="Anthouard V."/>
            <person name="Bally P."/>
            <person name="Bourras S."/>
            <person name="Cozijnsen A.J."/>
            <person name="Ciuffetti L.M."/>
            <person name="Degrave A."/>
            <person name="Dilmaghani A."/>
            <person name="Duret L."/>
            <person name="Fudal I."/>
            <person name="Goodwin S.B."/>
            <person name="Gout L."/>
            <person name="Glaser N."/>
            <person name="Linglin J."/>
            <person name="Kema G.H.J."/>
            <person name="Lapalu N."/>
            <person name="Lawrence C.B."/>
            <person name="May K."/>
            <person name="Meyer M."/>
            <person name="Ollivier B."/>
            <person name="Poulain J."/>
            <person name="Schoch C.L."/>
            <person name="Simon A."/>
            <person name="Spatafora J.W."/>
            <person name="Stachowiak A."/>
            <person name="Turgeon B.G."/>
            <person name="Tyler B.M."/>
            <person name="Vincent D."/>
            <person name="Weissenbach J."/>
            <person name="Amselem J."/>
            <person name="Quesneville H."/>
            <person name="Oliver R.P."/>
            <person name="Wincker P."/>
            <person name="Balesdent M.-H."/>
            <person name="Howlett B.J."/>
        </authorList>
    </citation>
    <scope>NUCLEOTIDE SEQUENCE [LARGE SCALE GENOMIC DNA]</scope>
    <source>
        <strain evidence="2">JN3 / isolate v23.1.3 / race Av1-4-5-6-7-8</strain>
    </source>
</reference>
<dbReference type="VEuPathDB" id="FungiDB:LEMA_uP083740.1"/>
<dbReference type="Proteomes" id="UP000002668">
    <property type="component" value="Genome"/>
</dbReference>
<proteinExistence type="predicted"/>
<keyword evidence="2" id="KW-1185">Reference proteome</keyword>
<accession>E5A690</accession>
<dbReference type="EMBL" id="FP929135">
    <property type="protein sequence ID" value="CBX99135.1"/>
    <property type="molecule type" value="Genomic_DNA"/>
</dbReference>